<comment type="caution">
    <text evidence="1">The sequence shown here is derived from an EMBL/GenBank/DDBJ whole genome shotgun (WGS) entry which is preliminary data.</text>
</comment>
<organism evidence="1 2">
    <name type="scientific">Brachionus plicatilis</name>
    <name type="common">Marine rotifer</name>
    <name type="synonym">Brachionus muelleri</name>
    <dbReference type="NCBI Taxonomy" id="10195"/>
    <lineage>
        <taxon>Eukaryota</taxon>
        <taxon>Metazoa</taxon>
        <taxon>Spiralia</taxon>
        <taxon>Gnathifera</taxon>
        <taxon>Rotifera</taxon>
        <taxon>Eurotatoria</taxon>
        <taxon>Monogononta</taxon>
        <taxon>Pseudotrocha</taxon>
        <taxon>Ploima</taxon>
        <taxon>Brachionidae</taxon>
        <taxon>Brachionus</taxon>
    </lineage>
</organism>
<accession>A0A3M7RVB4</accession>
<dbReference type="Proteomes" id="UP000276133">
    <property type="component" value="Unassembled WGS sequence"/>
</dbReference>
<evidence type="ECO:0000313" key="2">
    <source>
        <dbReference type="Proteomes" id="UP000276133"/>
    </source>
</evidence>
<name>A0A3M7RVB4_BRAPC</name>
<dbReference type="EMBL" id="REGN01002578">
    <property type="protein sequence ID" value="RNA27237.1"/>
    <property type="molecule type" value="Genomic_DNA"/>
</dbReference>
<protein>
    <submittedName>
        <fullName evidence="1">Uncharacterized protein</fullName>
    </submittedName>
</protein>
<gene>
    <name evidence="1" type="ORF">BpHYR1_021679</name>
</gene>
<proteinExistence type="predicted"/>
<reference evidence="1 2" key="1">
    <citation type="journal article" date="2018" name="Sci. Rep.">
        <title>Genomic signatures of local adaptation to the degree of environmental predictability in rotifers.</title>
        <authorList>
            <person name="Franch-Gras L."/>
            <person name="Hahn C."/>
            <person name="Garcia-Roger E.M."/>
            <person name="Carmona M.J."/>
            <person name="Serra M."/>
            <person name="Gomez A."/>
        </authorList>
    </citation>
    <scope>NUCLEOTIDE SEQUENCE [LARGE SCALE GENOMIC DNA]</scope>
    <source>
        <strain evidence="1">HYR1</strain>
    </source>
</reference>
<evidence type="ECO:0000313" key="1">
    <source>
        <dbReference type="EMBL" id="RNA27237.1"/>
    </source>
</evidence>
<sequence length="126" mass="14596">MVLFLSKKFYNFWALNNFFTLSLKIVLQNVSADTNFVLTKLSLYKNSASLQSTKFIRKSFKLNCRVLQRLSLVEFTMPTFATVKLLHESSLIRKCQDTTLLFVLARGKKEECIKITSLLHVVQINK</sequence>
<keyword evidence="2" id="KW-1185">Reference proteome</keyword>
<dbReference type="AlphaFoldDB" id="A0A3M7RVB4"/>